<dbReference type="GO" id="GO:1990904">
    <property type="term" value="C:ribonucleoprotein complex"/>
    <property type="evidence" value="ECO:0007669"/>
    <property type="project" value="UniProtKB-KW"/>
</dbReference>
<organism evidence="8 9">
    <name type="scientific">Microtus ochrogaster</name>
    <name type="common">Prairie vole</name>
    <dbReference type="NCBI Taxonomy" id="79684"/>
    <lineage>
        <taxon>Eukaryota</taxon>
        <taxon>Metazoa</taxon>
        <taxon>Chordata</taxon>
        <taxon>Craniata</taxon>
        <taxon>Vertebrata</taxon>
        <taxon>Euteleostomi</taxon>
        <taxon>Mammalia</taxon>
        <taxon>Eutheria</taxon>
        <taxon>Euarchontoglires</taxon>
        <taxon>Glires</taxon>
        <taxon>Rodentia</taxon>
        <taxon>Myomorpha</taxon>
        <taxon>Muroidea</taxon>
        <taxon>Cricetidae</taxon>
        <taxon>Arvicolinae</taxon>
        <taxon>Microtus</taxon>
    </lineage>
</organism>
<evidence type="ECO:0000313" key="8">
    <source>
        <dbReference type="EMBL" id="KAH0507639.1"/>
    </source>
</evidence>
<accession>A0A8J6KSK7</accession>
<keyword evidence="3" id="KW-0687">Ribonucleoprotein</keyword>
<evidence type="ECO:0000256" key="1">
    <source>
        <dbReference type="ARBA" id="ARBA00007326"/>
    </source>
</evidence>
<dbReference type="PROSITE" id="PS00709">
    <property type="entry name" value="RIBOSOMAL_L30E_1"/>
    <property type="match status" value="1"/>
</dbReference>
<gene>
    <name evidence="8" type="ORF">LTLLF_167800</name>
</gene>
<sequence length="187" mass="20644">MVATTKTKKSLESINSRLQLDMKSGKYVLGYKQTLKMIRQGKAKLVILNNNCPALRKSEIEHYAMLAKTGVHHYSGNNIGLGTACGKYYRVCTLAIIDPGILLNVDLHQAMKGDGDPRWSTGLKSQGPNQEQKERELEQGTQDSKGCTHTRRQWGCSIGNSPRPAGLGLKRPGMWPDSLNIADNGDY</sequence>
<proteinExistence type="inferred from homology"/>
<evidence type="ECO:0000256" key="3">
    <source>
        <dbReference type="ARBA" id="ARBA00023274"/>
    </source>
</evidence>
<comment type="similarity">
    <text evidence="1">Belongs to the eukaryotic ribosomal protein eL30 family.</text>
</comment>
<dbReference type="Gene3D" id="3.30.1330.30">
    <property type="match status" value="1"/>
</dbReference>
<evidence type="ECO:0000256" key="4">
    <source>
        <dbReference type="ARBA" id="ARBA00035231"/>
    </source>
</evidence>
<dbReference type="InterPro" id="IPR039109">
    <property type="entry name" value="Ribosomal_eL30-like"/>
</dbReference>
<dbReference type="GO" id="GO:0005840">
    <property type="term" value="C:ribosome"/>
    <property type="evidence" value="ECO:0007669"/>
    <property type="project" value="UniProtKB-KW"/>
</dbReference>
<evidence type="ECO:0000256" key="6">
    <source>
        <dbReference type="SAM" id="MobiDB-lite"/>
    </source>
</evidence>
<dbReference type="InterPro" id="IPR029064">
    <property type="entry name" value="Ribosomal_eL30-like_sf"/>
</dbReference>
<dbReference type="EMBL" id="JAATJU010023484">
    <property type="protein sequence ID" value="KAH0507639.1"/>
    <property type="molecule type" value="Genomic_DNA"/>
</dbReference>
<name>A0A8J6KSK7_MICOH</name>
<comment type="caution">
    <text evidence="8">The sequence shown here is derived from an EMBL/GenBank/DDBJ whole genome shotgun (WGS) entry which is preliminary data.</text>
</comment>
<dbReference type="SUPFAM" id="SSF55315">
    <property type="entry name" value="L30e-like"/>
    <property type="match status" value="1"/>
</dbReference>
<dbReference type="InterPro" id="IPR022991">
    <property type="entry name" value="Ribosomal_eL30_CS"/>
</dbReference>
<evidence type="ECO:0000256" key="5">
    <source>
        <dbReference type="ARBA" id="ARBA00035336"/>
    </source>
</evidence>
<evidence type="ECO:0000259" key="7">
    <source>
        <dbReference type="Pfam" id="PF01248"/>
    </source>
</evidence>
<dbReference type="PANTHER" id="PTHR11449">
    <property type="entry name" value="RIBOSOMAL PROTEIN L30"/>
    <property type="match status" value="1"/>
</dbReference>
<dbReference type="InterPro" id="IPR004038">
    <property type="entry name" value="Ribosomal_eL8/eL30/eS12/Gad45"/>
</dbReference>
<keyword evidence="2 8" id="KW-0689">Ribosomal protein</keyword>
<dbReference type="FunFam" id="3.30.1330.30:FF:000001">
    <property type="entry name" value="60S ribosomal protein L30"/>
    <property type="match status" value="1"/>
</dbReference>
<protein>
    <recommendedName>
        <fullName evidence="4">Large ribosomal subunit protein eL30</fullName>
    </recommendedName>
    <alternativeName>
        <fullName evidence="5">60S ribosomal protein L30</fullName>
    </alternativeName>
</protein>
<dbReference type="NCBIfam" id="NF002172">
    <property type="entry name" value="PRK01018.1"/>
    <property type="match status" value="1"/>
</dbReference>
<evidence type="ECO:0000256" key="2">
    <source>
        <dbReference type="ARBA" id="ARBA00022980"/>
    </source>
</evidence>
<feature type="region of interest" description="Disordered" evidence="6">
    <location>
        <begin position="116"/>
        <end position="187"/>
    </location>
</feature>
<dbReference type="GO" id="GO:0003723">
    <property type="term" value="F:RNA binding"/>
    <property type="evidence" value="ECO:0007669"/>
    <property type="project" value="InterPro"/>
</dbReference>
<evidence type="ECO:0000313" key="9">
    <source>
        <dbReference type="Proteomes" id="UP000710432"/>
    </source>
</evidence>
<dbReference type="Pfam" id="PF01248">
    <property type="entry name" value="Ribosomal_L7Ae"/>
    <property type="match status" value="1"/>
</dbReference>
<reference evidence="8" key="1">
    <citation type="submission" date="2020-03" db="EMBL/GenBank/DDBJ databases">
        <title>Studies in the Genomics of Life Span.</title>
        <authorList>
            <person name="Glass D."/>
        </authorList>
    </citation>
    <scope>NUCLEOTIDE SEQUENCE</scope>
    <source>
        <strain evidence="8">LTLLF</strain>
        <tissue evidence="8">Muscle</tissue>
    </source>
</reference>
<dbReference type="Proteomes" id="UP000710432">
    <property type="component" value="Unassembled WGS sequence"/>
</dbReference>
<feature type="domain" description="Ribosomal protein eL8/eL30/eS12/Gadd45" evidence="7">
    <location>
        <begin position="13"/>
        <end position="100"/>
    </location>
</feature>
<dbReference type="AlphaFoldDB" id="A0A8J6KSK7"/>